<keyword evidence="1" id="KW-1133">Transmembrane helix</keyword>
<accession>A0AAI8N1B9</accession>
<sequence>MKITFLKILYIKFNVFTKQNMNGKTSRYYSGLTPIIIFEFTIDLTTGFLTLYRNKNPALLKVRDKT</sequence>
<feature type="transmembrane region" description="Helical" evidence="1">
    <location>
        <begin position="28"/>
        <end position="52"/>
    </location>
</feature>
<dbReference type="AlphaFoldDB" id="A0AAI8N1B9"/>
<keyword evidence="1" id="KW-0472">Membrane</keyword>
<dbReference type="EMBL" id="CP025001">
    <property type="protein sequence ID" value="AUJ78388.1"/>
    <property type="molecule type" value="Genomic_DNA"/>
</dbReference>
<dbReference type="Proteomes" id="UP000234366">
    <property type="component" value="Chromosome"/>
</dbReference>
<evidence type="ECO:0000256" key="1">
    <source>
        <dbReference type="SAM" id="Phobius"/>
    </source>
</evidence>
<proteinExistence type="predicted"/>
<dbReference type="KEGG" id="bsia:CWD84_16910"/>
<keyword evidence="1" id="KW-0812">Transmembrane</keyword>
<evidence type="ECO:0000313" key="3">
    <source>
        <dbReference type="Proteomes" id="UP000234366"/>
    </source>
</evidence>
<keyword evidence="3" id="KW-1185">Reference proteome</keyword>
<evidence type="ECO:0000313" key="2">
    <source>
        <dbReference type="EMBL" id="AUJ78388.1"/>
    </source>
</evidence>
<gene>
    <name evidence="2" type="ORF">CWD84_16910</name>
</gene>
<organism evidence="2 3">
    <name type="scientific">Bacillus siamensis</name>
    <dbReference type="NCBI Taxonomy" id="659243"/>
    <lineage>
        <taxon>Bacteria</taxon>
        <taxon>Bacillati</taxon>
        <taxon>Bacillota</taxon>
        <taxon>Bacilli</taxon>
        <taxon>Bacillales</taxon>
        <taxon>Bacillaceae</taxon>
        <taxon>Bacillus</taxon>
        <taxon>Bacillus amyloliquefaciens group</taxon>
    </lineage>
</organism>
<reference evidence="2 3" key="1">
    <citation type="submission" date="2017-11" db="EMBL/GenBank/DDBJ databases">
        <title>Genome sequence and genome mining of multiple bioactive secondary metabolites from a deep sea-derived Bacillus siamensis SCSIO 05746.</title>
        <authorList>
            <person name="Pan H.-Q."/>
            <person name="Ju J.-H."/>
        </authorList>
    </citation>
    <scope>NUCLEOTIDE SEQUENCE [LARGE SCALE GENOMIC DNA]</scope>
    <source>
        <strain evidence="2 3">SCSIO 05746</strain>
    </source>
</reference>
<name>A0AAI8N1B9_9BACI</name>
<protein>
    <submittedName>
        <fullName evidence="2">Uncharacterized protein</fullName>
    </submittedName>
</protein>